<evidence type="ECO:0000256" key="1">
    <source>
        <dbReference type="ARBA" id="ARBA00001947"/>
    </source>
</evidence>
<dbReference type="Gene3D" id="3.60.15.10">
    <property type="entry name" value="Ribonuclease Z/Hydroxyacylglutathione hydrolase-like"/>
    <property type="match status" value="2"/>
</dbReference>
<comment type="cofactor">
    <cofactor evidence="1">
        <name>Zn(2+)</name>
        <dbReference type="ChEBI" id="CHEBI:29105"/>
    </cofactor>
</comment>
<dbReference type="GO" id="GO:0046872">
    <property type="term" value="F:metal ion binding"/>
    <property type="evidence" value="ECO:0007669"/>
    <property type="project" value="UniProtKB-KW"/>
</dbReference>
<organism evidence="6 7">
    <name type="scientific">Candidatus Saganbacteria bacterium CG08_land_8_20_14_0_20_45_16</name>
    <dbReference type="NCBI Taxonomy" id="2014293"/>
    <lineage>
        <taxon>Bacteria</taxon>
        <taxon>Bacillati</taxon>
        <taxon>Saganbacteria</taxon>
    </lineage>
</organism>
<evidence type="ECO:0000259" key="5">
    <source>
        <dbReference type="SMART" id="SM00849"/>
    </source>
</evidence>
<dbReference type="InterPro" id="IPR051453">
    <property type="entry name" value="MBL_Glyoxalase_II"/>
</dbReference>
<dbReference type="SUPFAM" id="SSF56281">
    <property type="entry name" value="Metallo-hydrolase/oxidoreductase"/>
    <property type="match status" value="1"/>
</dbReference>
<feature type="domain" description="Metallo-beta-lactamase" evidence="5">
    <location>
        <begin position="12"/>
        <end position="155"/>
    </location>
</feature>
<proteinExistence type="predicted"/>
<reference evidence="6 7" key="1">
    <citation type="submission" date="2017-09" db="EMBL/GenBank/DDBJ databases">
        <title>Depth-based differentiation of microbial function through sediment-hosted aquifers and enrichment of novel symbionts in the deep terrestrial subsurface.</title>
        <authorList>
            <person name="Probst A.J."/>
            <person name="Ladd B."/>
            <person name="Jarett J.K."/>
            <person name="Geller-Mcgrath D.E."/>
            <person name="Sieber C.M."/>
            <person name="Emerson J.B."/>
            <person name="Anantharaman K."/>
            <person name="Thomas B.C."/>
            <person name="Malmstrom R."/>
            <person name="Stieglmeier M."/>
            <person name="Klingl A."/>
            <person name="Woyke T."/>
            <person name="Ryan C.M."/>
            <person name="Banfield J.F."/>
        </authorList>
    </citation>
    <scope>NUCLEOTIDE SEQUENCE [LARGE SCALE GENOMIC DNA]</scope>
    <source>
        <strain evidence="6">CG08_land_8_20_14_0_20_45_16</strain>
    </source>
</reference>
<dbReference type="InterPro" id="IPR001279">
    <property type="entry name" value="Metallo-B-lactamas"/>
</dbReference>
<evidence type="ECO:0000256" key="4">
    <source>
        <dbReference type="ARBA" id="ARBA00022833"/>
    </source>
</evidence>
<dbReference type="Proteomes" id="UP000231343">
    <property type="component" value="Unassembled WGS sequence"/>
</dbReference>
<dbReference type="CDD" id="cd06262">
    <property type="entry name" value="metallo-hydrolase-like_MBL-fold"/>
    <property type="match status" value="1"/>
</dbReference>
<evidence type="ECO:0000256" key="3">
    <source>
        <dbReference type="ARBA" id="ARBA00022801"/>
    </source>
</evidence>
<gene>
    <name evidence="6" type="ORF">COT42_06860</name>
</gene>
<evidence type="ECO:0000313" key="7">
    <source>
        <dbReference type="Proteomes" id="UP000231343"/>
    </source>
</evidence>
<keyword evidence="3 6" id="KW-0378">Hydrolase</keyword>
<dbReference type="Pfam" id="PF00753">
    <property type="entry name" value="Lactamase_B"/>
    <property type="match status" value="1"/>
</dbReference>
<evidence type="ECO:0000256" key="2">
    <source>
        <dbReference type="ARBA" id="ARBA00022723"/>
    </source>
</evidence>
<dbReference type="InterPro" id="IPR036866">
    <property type="entry name" value="RibonucZ/Hydroxyglut_hydro"/>
</dbReference>
<name>A0A2H0XV94_UNCSA</name>
<dbReference type="EMBL" id="PEYM01000115">
    <property type="protein sequence ID" value="PIS28843.1"/>
    <property type="molecule type" value="Genomic_DNA"/>
</dbReference>
<keyword evidence="2" id="KW-0479">Metal-binding</keyword>
<keyword evidence="4" id="KW-0862">Zinc</keyword>
<protein>
    <submittedName>
        <fullName evidence="6">MBL fold metallo-hydrolase</fullName>
    </submittedName>
</protein>
<dbReference type="PANTHER" id="PTHR46233">
    <property type="entry name" value="HYDROXYACYLGLUTATHIONE HYDROLASE GLOC"/>
    <property type="match status" value="1"/>
</dbReference>
<dbReference type="PANTHER" id="PTHR46233:SF3">
    <property type="entry name" value="HYDROXYACYLGLUTATHIONE HYDROLASE GLOC"/>
    <property type="match status" value="1"/>
</dbReference>
<sequence>MEIKTIKVGMLQTNCYILIDDKSNEAVVIDPGDEAEKILPELEGLIVKFVLLTHAHYDHVGALEAVLRATGAPLRKDEEEITFGQETLTVIKTPGHTSDGVCFYAQAHNYLFAGDTLFYGMYGRTDLPTSSPREMVLALKKLAELPPETNVFSGHGRPTTIKQEKEFGTIG</sequence>
<dbReference type="AlphaFoldDB" id="A0A2H0XV94"/>
<accession>A0A2H0XV94</accession>
<evidence type="ECO:0000313" key="6">
    <source>
        <dbReference type="EMBL" id="PIS28843.1"/>
    </source>
</evidence>
<comment type="caution">
    <text evidence="6">The sequence shown here is derived from an EMBL/GenBank/DDBJ whole genome shotgun (WGS) entry which is preliminary data.</text>
</comment>
<dbReference type="SMART" id="SM00849">
    <property type="entry name" value="Lactamase_B"/>
    <property type="match status" value="1"/>
</dbReference>
<dbReference type="GO" id="GO:0016787">
    <property type="term" value="F:hydrolase activity"/>
    <property type="evidence" value="ECO:0007669"/>
    <property type="project" value="UniProtKB-KW"/>
</dbReference>